<sequence>MVTTVTSVVMFTTVFMVTTVFAVTAVSTFSTVTSLHEPESLPPLNAAASSVQLNAHGLQLPSGSLATELCGGQFSPLGGFTGMTVSLTENFNRDLQARVPPTTYGNYHSYKTLLILEWECWEFSVQSPNSVLRSKRRGHTGLLEDCGKVQLLASSILRLYGPTGL</sequence>
<accession>A0ACC2FMD6</accession>
<reference evidence="1" key="1">
    <citation type="submission" date="2021-05" db="EMBL/GenBank/DDBJ databases">
        <authorList>
            <person name="Pan Q."/>
            <person name="Jouanno E."/>
            <person name="Zahm M."/>
            <person name="Klopp C."/>
            <person name="Cabau C."/>
            <person name="Louis A."/>
            <person name="Berthelot C."/>
            <person name="Parey E."/>
            <person name="Roest Crollius H."/>
            <person name="Montfort J."/>
            <person name="Robinson-Rechavi M."/>
            <person name="Bouchez O."/>
            <person name="Lampietro C."/>
            <person name="Lopez Roques C."/>
            <person name="Donnadieu C."/>
            <person name="Postlethwait J."/>
            <person name="Bobe J."/>
            <person name="Dillon D."/>
            <person name="Chandos A."/>
            <person name="von Hippel F."/>
            <person name="Guiguen Y."/>
        </authorList>
    </citation>
    <scope>NUCLEOTIDE SEQUENCE</scope>
    <source>
        <strain evidence="1">YG-Jan2019</strain>
    </source>
</reference>
<evidence type="ECO:0000313" key="2">
    <source>
        <dbReference type="Proteomes" id="UP001157502"/>
    </source>
</evidence>
<name>A0ACC2FMD6_DALPE</name>
<evidence type="ECO:0000313" key="1">
    <source>
        <dbReference type="EMBL" id="KAJ7992544.1"/>
    </source>
</evidence>
<organism evidence="1 2">
    <name type="scientific">Dallia pectoralis</name>
    <name type="common">Alaska blackfish</name>
    <dbReference type="NCBI Taxonomy" id="75939"/>
    <lineage>
        <taxon>Eukaryota</taxon>
        <taxon>Metazoa</taxon>
        <taxon>Chordata</taxon>
        <taxon>Craniata</taxon>
        <taxon>Vertebrata</taxon>
        <taxon>Euteleostomi</taxon>
        <taxon>Actinopterygii</taxon>
        <taxon>Neopterygii</taxon>
        <taxon>Teleostei</taxon>
        <taxon>Protacanthopterygii</taxon>
        <taxon>Esociformes</taxon>
        <taxon>Umbridae</taxon>
        <taxon>Dallia</taxon>
    </lineage>
</organism>
<dbReference type="EMBL" id="CM055752">
    <property type="protein sequence ID" value="KAJ7992544.1"/>
    <property type="molecule type" value="Genomic_DNA"/>
</dbReference>
<gene>
    <name evidence="1" type="ORF">DPEC_G00279790</name>
</gene>
<keyword evidence="2" id="KW-1185">Reference proteome</keyword>
<proteinExistence type="predicted"/>
<protein>
    <submittedName>
        <fullName evidence="1">Uncharacterized protein</fullName>
    </submittedName>
</protein>
<comment type="caution">
    <text evidence="1">The sequence shown here is derived from an EMBL/GenBank/DDBJ whole genome shotgun (WGS) entry which is preliminary data.</text>
</comment>
<dbReference type="Proteomes" id="UP001157502">
    <property type="component" value="Chromosome 25"/>
</dbReference>